<feature type="region of interest" description="Disordered" evidence="1">
    <location>
        <begin position="1"/>
        <end position="21"/>
    </location>
</feature>
<name>A0A8X6M1R6_TRICU</name>
<dbReference type="Proteomes" id="UP000887116">
    <property type="component" value="Unassembled WGS sequence"/>
</dbReference>
<dbReference type="EMBL" id="BMAO01039081">
    <property type="protein sequence ID" value="GFR28812.1"/>
    <property type="molecule type" value="Genomic_DNA"/>
</dbReference>
<organism evidence="2 3">
    <name type="scientific">Trichonephila clavata</name>
    <name type="common">Joro spider</name>
    <name type="synonym">Nephila clavata</name>
    <dbReference type="NCBI Taxonomy" id="2740835"/>
    <lineage>
        <taxon>Eukaryota</taxon>
        <taxon>Metazoa</taxon>
        <taxon>Ecdysozoa</taxon>
        <taxon>Arthropoda</taxon>
        <taxon>Chelicerata</taxon>
        <taxon>Arachnida</taxon>
        <taxon>Araneae</taxon>
        <taxon>Araneomorphae</taxon>
        <taxon>Entelegynae</taxon>
        <taxon>Araneoidea</taxon>
        <taxon>Nephilidae</taxon>
        <taxon>Trichonephila</taxon>
    </lineage>
</organism>
<evidence type="ECO:0000256" key="1">
    <source>
        <dbReference type="SAM" id="MobiDB-lite"/>
    </source>
</evidence>
<sequence length="108" mass="12424">MGKERKLGGPANRREFPNFNANPTYRVSKEFRIEGAPFKKNHVFRTVSFPNVNFTDSERTRRDEDDDVRFSNIARYQKTQPSPGSSRCAGKMTELGRLEAVKVVIKFP</sequence>
<reference evidence="2" key="1">
    <citation type="submission" date="2020-07" db="EMBL/GenBank/DDBJ databases">
        <title>Multicomponent nature underlies the extraordinary mechanical properties of spider dragline silk.</title>
        <authorList>
            <person name="Kono N."/>
            <person name="Nakamura H."/>
            <person name="Mori M."/>
            <person name="Yoshida Y."/>
            <person name="Ohtoshi R."/>
            <person name="Malay A.D."/>
            <person name="Moran D.A.P."/>
            <person name="Tomita M."/>
            <person name="Numata K."/>
            <person name="Arakawa K."/>
        </authorList>
    </citation>
    <scope>NUCLEOTIDE SEQUENCE</scope>
</reference>
<evidence type="ECO:0000313" key="2">
    <source>
        <dbReference type="EMBL" id="GFR28812.1"/>
    </source>
</evidence>
<comment type="caution">
    <text evidence="2">The sequence shown here is derived from an EMBL/GenBank/DDBJ whole genome shotgun (WGS) entry which is preliminary data.</text>
</comment>
<gene>
    <name evidence="2" type="ORF">TNCT_87301</name>
</gene>
<dbReference type="AlphaFoldDB" id="A0A8X6M1R6"/>
<feature type="region of interest" description="Disordered" evidence="1">
    <location>
        <begin position="57"/>
        <end position="90"/>
    </location>
</feature>
<keyword evidence="3" id="KW-1185">Reference proteome</keyword>
<proteinExistence type="predicted"/>
<accession>A0A8X6M1R6</accession>
<protein>
    <submittedName>
        <fullName evidence="2">Uncharacterized protein</fullName>
    </submittedName>
</protein>
<feature type="compositionally biased region" description="Basic and acidic residues" evidence="1">
    <location>
        <begin position="1"/>
        <end position="16"/>
    </location>
</feature>
<evidence type="ECO:0000313" key="3">
    <source>
        <dbReference type="Proteomes" id="UP000887116"/>
    </source>
</evidence>